<dbReference type="AlphaFoldDB" id="A0A927WIP5"/>
<dbReference type="GO" id="GO:0035443">
    <property type="term" value="P:tripeptide transmembrane transport"/>
    <property type="evidence" value="ECO:0007669"/>
    <property type="project" value="UniProtKB-ARBA"/>
</dbReference>
<dbReference type="SUPFAM" id="SSF103473">
    <property type="entry name" value="MFS general substrate transporter"/>
    <property type="match status" value="1"/>
</dbReference>
<evidence type="ECO:0000256" key="3">
    <source>
        <dbReference type="ARBA" id="ARBA00022448"/>
    </source>
</evidence>
<protein>
    <submittedName>
        <fullName evidence="10">Dipeptide/tripeptide permease</fullName>
    </submittedName>
</protein>
<dbReference type="PROSITE" id="PS01022">
    <property type="entry name" value="PTR2_1"/>
    <property type="match status" value="1"/>
</dbReference>
<evidence type="ECO:0000256" key="5">
    <source>
        <dbReference type="ARBA" id="ARBA00022692"/>
    </source>
</evidence>
<dbReference type="GO" id="GO:0071916">
    <property type="term" value="F:dipeptide transmembrane transporter activity"/>
    <property type="evidence" value="ECO:0007669"/>
    <property type="project" value="UniProtKB-ARBA"/>
</dbReference>
<feature type="transmembrane region" description="Helical" evidence="9">
    <location>
        <begin position="235"/>
        <end position="255"/>
    </location>
</feature>
<keyword evidence="3 8" id="KW-0813">Transport</keyword>
<evidence type="ECO:0000313" key="11">
    <source>
        <dbReference type="Proteomes" id="UP000772151"/>
    </source>
</evidence>
<evidence type="ECO:0000256" key="7">
    <source>
        <dbReference type="ARBA" id="ARBA00023136"/>
    </source>
</evidence>
<feature type="transmembrane region" description="Helical" evidence="9">
    <location>
        <begin position="347"/>
        <end position="369"/>
    </location>
</feature>
<dbReference type="InterPro" id="IPR050171">
    <property type="entry name" value="MFS_Transporters"/>
</dbReference>
<name>A0A927WIP5_SELRU</name>
<evidence type="ECO:0000256" key="6">
    <source>
        <dbReference type="ARBA" id="ARBA00022989"/>
    </source>
</evidence>
<dbReference type="Gene3D" id="1.20.1250.20">
    <property type="entry name" value="MFS general substrate transporter like domains"/>
    <property type="match status" value="1"/>
</dbReference>
<feature type="transmembrane region" description="Helical" evidence="9">
    <location>
        <begin position="264"/>
        <end position="282"/>
    </location>
</feature>
<organism evidence="10 11">
    <name type="scientific">Selenomonas ruminantium</name>
    <dbReference type="NCBI Taxonomy" id="971"/>
    <lineage>
        <taxon>Bacteria</taxon>
        <taxon>Bacillati</taxon>
        <taxon>Bacillota</taxon>
        <taxon>Negativicutes</taxon>
        <taxon>Selenomonadales</taxon>
        <taxon>Selenomonadaceae</taxon>
        <taxon>Selenomonas</taxon>
    </lineage>
</organism>
<feature type="transmembrane region" description="Helical" evidence="9">
    <location>
        <begin position="21"/>
        <end position="38"/>
    </location>
</feature>
<sequence length="500" mass="53840">MVGTQPVNRKKAFNMLFFLEFWERFGFYGLQAVLAGFFVKSLGMEDAESFVVFGAFSAMVYGYVSIGGFLGDKVLGTQRTITLGAAVLMIGYFMMGMAGTNKDMVFLALGAIACGNGIFKANPSSLLSKLYEGAEEELDSAFTMYYMAVNIGSFVSMLLVPIIGAQYGLDLGFMICAMGLVLAIGGFVSFRHLVRGIDSPAGAEKLSMPKLLATIAGVVAMTFISSWLLSHLSVAHWLLLIIGILVYGVFIKMIFQSSGATRSHMIAAMILIVEAIVFFTLYNQMPTSLNFFAIKNVEHSIMGINIPDAQVFQTLNPFWIMLASPVLAFLYSRFGSQGKDLSMPAKFALGMLLTAGSFLVVGFSANFASEAGIVSAWWLVGSYFLSSIGELLISGLGLSMISKLVPQKLIGFLMGAWFLTTAISSIIGGWVASLTAVPKDVTDPVLTLGVYSDVFTQIGMVTLGVTLVMALTVPLLNRLINKQDDAEAEVEAEAEAVLEK</sequence>
<dbReference type="PANTHER" id="PTHR23517:SF15">
    <property type="entry name" value="PROTON-DEPENDENT OLIGOPEPTIDE FAMILY TRANSPORT PROTEIN"/>
    <property type="match status" value="1"/>
</dbReference>
<feature type="transmembrane region" description="Helical" evidence="9">
    <location>
        <begin position="81"/>
        <end position="98"/>
    </location>
</feature>
<keyword evidence="7 9" id="KW-0472">Membrane</keyword>
<feature type="transmembrane region" description="Helical" evidence="9">
    <location>
        <begin position="143"/>
        <end position="165"/>
    </location>
</feature>
<dbReference type="NCBIfam" id="TIGR00924">
    <property type="entry name" value="yjdL_sub1_fam"/>
    <property type="match status" value="1"/>
</dbReference>
<feature type="transmembrane region" description="Helical" evidence="9">
    <location>
        <begin position="211"/>
        <end position="229"/>
    </location>
</feature>
<dbReference type="RefSeq" id="WP_303669288.1">
    <property type="nucleotide sequence ID" value="NZ_SVCA01000005.1"/>
</dbReference>
<reference evidence="10" key="1">
    <citation type="submission" date="2019-04" db="EMBL/GenBank/DDBJ databases">
        <title>Evolution of Biomass-Degrading Anaerobic Consortia Revealed by Metagenomics.</title>
        <authorList>
            <person name="Peng X."/>
        </authorList>
    </citation>
    <scope>NUCLEOTIDE SEQUENCE</scope>
    <source>
        <strain evidence="10">SIG242</strain>
    </source>
</reference>
<feature type="transmembrane region" description="Helical" evidence="9">
    <location>
        <begin position="104"/>
        <end position="122"/>
    </location>
</feature>
<feature type="transmembrane region" description="Helical" evidence="9">
    <location>
        <begin position="410"/>
        <end position="434"/>
    </location>
</feature>
<keyword evidence="5 8" id="KW-0812">Transmembrane</keyword>
<dbReference type="Pfam" id="PF00854">
    <property type="entry name" value="PTR2"/>
    <property type="match status" value="1"/>
</dbReference>
<evidence type="ECO:0000313" key="10">
    <source>
        <dbReference type="EMBL" id="MBE6085186.1"/>
    </source>
</evidence>
<dbReference type="Proteomes" id="UP000772151">
    <property type="component" value="Unassembled WGS sequence"/>
</dbReference>
<dbReference type="InterPro" id="IPR005279">
    <property type="entry name" value="Dipep/tripep_permease"/>
</dbReference>
<feature type="transmembrane region" description="Helical" evidence="9">
    <location>
        <begin position="50"/>
        <end position="69"/>
    </location>
</feature>
<dbReference type="EMBL" id="SVCA01000005">
    <property type="protein sequence ID" value="MBE6085186.1"/>
    <property type="molecule type" value="Genomic_DNA"/>
</dbReference>
<dbReference type="FunFam" id="1.20.1250.20:FF:000017">
    <property type="entry name" value="Dipeptide and tripeptide permease A"/>
    <property type="match status" value="1"/>
</dbReference>
<proteinExistence type="inferred from homology"/>
<evidence type="ECO:0000256" key="9">
    <source>
        <dbReference type="SAM" id="Phobius"/>
    </source>
</evidence>
<feature type="transmembrane region" description="Helical" evidence="9">
    <location>
        <begin position="375"/>
        <end position="398"/>
    </location>
</feature>
<dbReference type="GO" id="GO:0015333">
    <property type="term" value="F:peptide:proton symporter activity"/>
    <property type="evidence" value="ECO:0007669"/>
    <property type="project" value="UniProtKB-ARBA"/>
</dbReference>
<keyword evidence="4" id="KW-1003">Cell membrane</keyword>
<feature type="transmembrane region" description="Helical" evidence="9">
    <location>
        <begin position="171"/>
        <end position="190"/>
    </location>
</feature>
<dbReference type="CDD" id="cd17346">
    <property type="entry name" value="MFS_DtpA_like"/>
    <property type="match status" value="1"/>
</dbReference>
<feature type="transmembrane region" description="Helical" evidence="9">
    <location>
        <begin position="318"/>
        <end position="335"/>
    </location>
</feature>
<feature type="transmembrane region" description="Helical" evidence="9">
    <location>
        <begin position="454"/>
        <end position="476"/>
    </location>
</feature>
<evidence type="ECO:0000256" key="8">
    <source>
        <dbReference type="RuleBase" id="RU003755"/>
    </source>
</evidence>
<dbReference type="GO" id="GO:0005886">
    <property type="term" value="C:plasma membrane"/>
    <property type="evidence" value="ECO:0007669"/>
    <property type="project" value="UniProtKB-SubCell"/>
</dbReference>
<comment type="subcellular location">
    <subcellularLocation>
        <location evidence="1">Cell membrane</location>
        <topology evidence="1">Multi-pass membrane protein</topology>
    </subcellularLocation>
    <subcellularLocation>
        <location evidence="8">Membrane</location>
        <topology evidence="8">Multi-pass membrane protein</topology>
    </subcellularLocation>
</comment>
<evidence type="ECO:0000256" key="4">
    <source>
        <dbReference type="ARBA" id="ARBA00022475"/>
    </source>
</evidence>
<accession>A0A927WIP5</accession>
<evidence type="ECO:0000256" key="2">
    <source>
        <dbReference type="ARBA" id="ARBA00005982"/>
    </source>
</evidence>
<dbReference type="InterPro" id="IPR036259">
    <property type="entry name" value="MFS_trans_sf"/>
</dbReference>
<dbReference type="InterPro" id="IPR018456">
    <property type="entry name" value="PTR2_symporter_CS"/>
</dbReference>
<keyword evidence="6 9" id="KW-1133">Transmembrane helix</keyword>
<evidence type="ECO:0000256" key="1">
    <source>
        <dbReference type="ARBA" id="ARBA00004651"/>
    </source>
</evidence>
<comment type="caution">
    <text evidence="10">The sequence shown here is derived from an EMBL/GenBank/DDBJ whole genome shotgun (WGS) entry which is preliminary data.</text>
</comment>
<dbReference type="PANTHER" id="PTHR23517">
    <property type="entry name" value="RESISTANCE PROTEIN MDTM, PUTATIVE-RELATED-RELATED"/>
    <property type="match status" value="1"/>
</dbReference>
<dbReference type="PROSITE" id="PS01023">
    <property type="entry name" value="PTR2_2"/>
    <property type="match status" value="1"/>
</dbReference>
<dbReference type="GO" id="GO:0042937">
    <property type="term" value="F:tripeptide transmembrane transporter activity"/>
    <property type="evidence" value="ECO:0007669"/>
    <property type="project" value="UniProtKB-ARBA"/>
</dbReference>
<dbReference type="InterPro" id="IPR000109">
    <property type="entry name" value="POT_fam"/>
</dbReference>
<gene>
    <name evidence="10" type="primary">tppB</name>
    <name evidence="10" type="synonym">ydgR</name>
    <name evidence="10" type="ORF">E7203_06950</name>
</gene>
<comment type="similarity">
    <text evidence="2 8">Belongs to the major facilitator superfamily. Proton-dependent oligopeptide transporter (POT/PTR) (TC 2.A.17) family.</text>
</comment>